<comment type="cofactor">
    <cofactor evidence="1">
        <name>Fe(2+)</name>
        <dbReference type="ChEBI" id="CHEBI:29033"/>
    </cofactor>
</comment>
<dbReference type="GO" id="GO:0051213">
    <property type="term" value="F:dioxygenase activity"/>
    <property type="evidence" value="ECO:0007669"/>
    <property type="project" value="UniProtKB-KW"/>
</dbReference>
<proteinExistence type="predicted"/>
<name>A0AB39QKA9_9ACTN</name>
<evidence type="ECO:0000256" key="3">
    <source>
        <dbReference type="ARBA" id="ARBA00023004"/>
    </source>
</evidence>
<dbReference type="InterPro" id="IPR042098">
    <property type="entry name" value="TauD-like_sf"/>
</dbReference>
<sequence>MTTAPAQQIPGPSAWRGDELSKSTDWIYVLSDAERTELEELGRRFVADDPDLRTVTAADYPFDACRALNDECARQMDAGRGFILVRGLRTEEYGDTVAGAIFFVMSLHLGQPIGQNQRGDLLDHVIATSNKTLDDEGALPSRVRDRLPFHSDSSDVVALMCLHGAKEGGASSLVSGTTIYNEMLRRRPDLAPRLFDTYHWDWRRQDPDSPELTYSSPIISYVDGVFSTYAGSTMIFSAQEYPGVPQLTPEQTEAINLFEEISQEPGLPIDMDFQPGDVQWLLNYAALHSRTSYTDHPEPERRRHLLRMWLKRDVGRPLAPKFGKHVVVLGEPTTPLLPGGRFTIAEAVTVNDDWGA</sequence>
<dbReference type="Pfam" id="PF02668">
    <property type="entry name" value="TauD"/>
    <property type="match status" value="1"/>
</dbReference>
<dbReference type="InterPro" id="IPR003819">
    <property type="entry name" value="TauD/TfdA-like"/>
</dbReference>
<feature type="domain" description="TauD/TfdA-like" evidence="5">
    <location>
        <begin position="59"/>
        <end position="309"/>
    </location>
</feature>
<organism evidence="6">
    <name type="scientific">Streptomyces sp. R39</name>
    <dbReference type="NCBI Taxonomy" id="3238631"/>
    <lineage>
        <taxon>Bacteria</taxon>
        <taxon>Bacillati</taxon>
        <taxon>Actinomycetota</taxon>
        <taxon>Actinomycetes</taxon>
        <taxon>Kitasatosporales</taxon>
        <taxon>Streptomycetaceae</taxon>
        <taxon>Streptomyces</taxon>
    </lineage>
</organism>
<dbReference type="SUPFAM" id="SSF51197">
    <property type="entry name" value="Clavaminate synthase-like"/>
    <property type="match status" value="1"/>
</dbReference>
<evidence type="ECO:0000259" key="5">
    <source>
        <dbReference type="Pfam" id="PF02668"/>
    </source>
</evidence>
<dbReference type="RefSeq" id="WP_234542177.1">
    <property type="nucleotide sequence ID" value="NZ_CP163441.1"/>
</dbReference>
<dbReference type="InterPro" id="IPR050411">
    <property type="entry name" value="AlphaKG_dependent_hydroxylases"/>
</dbReference>
<accession>A0AB39QKA9</accession>
<protein>
    <submittedName>
        <fullName evidence="6">TauD/TfdA family dioxygenase</fullName>
        <ecNumber evidence="6">1.14.11.-</ecNumber>
    </submittedName>
</protein>
<dbReference type="EC" id="1.14.11.-" evidence="6"/>
<dbReference type="PANTHER" id="PTHR10696:SF56">
    <property type="entry name" value="TAUD_TFDA-LIKE DOMAIN-CONTAINING PROTEIN"/>
    <property type="match status" value="1"/>
</dbReference>
<dbReference type="EMBL" id="CP163441">
    <property type="protein sequence ID" value="XDQ43171.1"/>
    <property type="molecule type" value="Genomic_DNA"/>
</dbReference>
<dbReference type="GeneID" id="301468603"/>
<keyword evidence="2 6" id="KW-0560">Oxidoreductase</keyword>
<keyword evidence="3" id="KW-0408">Iron</keyword>
<keyword evidence="4" id="KW-0045">Antibiotic biosynthesis</keyword>
<evidence type="ECO:0000313" key="6">
    <source>
        <dbReference type="EMBL" id="XDQ43171.1"/>
    </source>
</evidence>
<dbReference type="AlphaFoldDB" id="A0AB39QKA9"/>
<evidence type="ECO:0000256" key="1">
    <source>
        <dbReference type="ARBA" id="ARBA00001954"/>
    </source>
</evidence>
<evidence type="ECO:0000256" key="4">
    <source>
        <dbReference type="ARBA" id="ARBA00023194"/>
    </source>
</evidence>
<dbReference type="Gene3D" id="3.60.130.10">
    <property type="entry name" value="Clavaminate synthase-like"/>
    <property type="match status" value="1"/>
</dbReference>
<gene>
    <name evidence="6" type="ORF">AB5J52_13375</name>
</gene>
<keyword evidence="6" id="KW-0223">Dioxygenase</keyword>
<dbReference type="PANTHER" id="PTHR10696">
    <property type="entry name" value="GAMMA-BUTYROBETAINE HYDROXYLASE-RELATED"/>
    <property type="match status" value="1"/>
</dbReference>
<evidence type="ECO:0000256" key="2">
    <source>
        <dbReference type="ARBA" id="ARBA00023002"/>
    </source>
</evidence>
<reference evidence="6" key="1">
    <citation type="submission" date="2024-07" db="EMBL/GenBank/DDBJ databases">
        <authorList>
            <person name="Yu S.T."/>
        </authorList>
    </citation>
    <scope>NUCLEOTIDE SEQUENCE</scope>
    <source>
        <strain evidence="6">R39</strain>
    </source>
</reference>
<dbReference type="GO" id="GO:0017000">
    <property type="term" value="P:antibiotic biosynthetic process"/>
    <property type="evidence" value="ECO:0007669"/>
    <property type="project" value="UniProtKB-KW"/>
</dbReference>